<keyword evidence="5" id="KW-1185">Reference proteome</keyword>
<dbReference type="InterPro" id="IPR006530">
    <property type="entry name" value="YD"/>
</dbReference>
<accession>A0A2Z2KP46</accession>
<reference evidence="4 5" key="1">
    <citation type="submission" date="2017-06" db="EMBL/GenBank/DDBJ databases">
        <title>Complete genome sequence of Paenibacillus donghaensis KCTC 13049T isolated from East Sea sediment, South Korea.</title>
        <authorList>
            <person name="Jung B.K."/>
            <person name="Hong S.-J."/>
            <person name="Shin J.-H."/>
        </authorList>
    </citation>
    <scope>NUCLEOTIDE SEQUENCE [LARGE SCALE GENOMIC DNA]</scope>
    <source>
        <strain evidence="4 5">KCTC 13049</strain>
    </source>
</reference>
<dbReference type="InterPro" id="IPR031325">
    <property type="entry name" value="RHS_repeat"/>
</dbReference>
<dbReference type="InterPro" id="IPR030934">
    <property type="entry name" value="Intein_C"/>
</dbReference>
<dbReference type="KEGG" id="pdh:B9T62_20855"/>
<dbReference type="PROSITE" id="PS50818">
    <property type="entry name" value="INTEIN_C_TER"/>
    <property type="match status" value="1"/>
</dbReference>
<dbReference type="EMBL" id="CP021780">
    <property type="protein sequence ID" value="ASA23042.1"/>
    <property type="molecule type" value="Genomic_DNA"/>
</dbReference>
<feature type="region of interest" description="Disordered" evidence="2">
    <location>
        <begin position="37"/>
        <end position="66"/>
    </location>
</feature>
<dbReference type="PROSITE" id="PS50817">
    <property type="entry name" value="INTEIN_N_TER"/>
    <property type="match status" value="1"/>
</dbReference>
<dbReference type="Pfam" id="PF05593">
    <property type="entry name" value="RHS_repeat"/>
    <property type="match status" value="2"/>
</dbReference>
<sequence length="1978" mass="222772">MNLKSNTLRFKLLIIFLCLAIVLPNLSTDYSLPTVQAQESGQPSNSLTSLFEEPKEPSASSSYPAPDVNYEPQITHEYLFDEDLNRNNLSRALNQKILEVPEVTWETKVEVIKQKYAKSQARARGLMSTSAKLEPIALSTEDIKKLMELGANIEDIYELAYLSSEQQMEPFELYQKKVEYKSSWDLFRQSLPTSDLARVTESVYSTDLAPLSIQELSVADSVYSVTQTVYDQLLGKRFKGTILTSLDYNISSVFNDFQMEVINQTAKPQFSDRSLSSETVDPSSGSLTWKDTQISLPGRDGLDLNIGVMFNGNQAQLIDPQVGAYNFNNRRYDLGTGWSFRFPSVERDNYGNISYHDGQGAIYNVTTSSENELENYTHLKGYKGKDMRFVFDAAQTFNSGQYGSDYYLEYADGKREYFGGYDNVLLGIKDRFGNVITFKYEGKPSDHGAQLLLSEINDSLGRKVLFQYDYIKNARLEPNQETPEERITVSVLKASGEQSEQVTYTRKRVTYELHRVYPGGYYDRACPGIAVPVLTSITRQNGEKTQFSHIVGNFFYNTQLKDFKPWDSYTENTAYIKLWEVKYPHSLTKYNYEYGKRNYGYYGAMVTEYVSSRYDQMIKSGAFTGEYNKVEYSRNGSYDAYPTYYEQDKYPAEFTYSTAASQKASSGNIDTKYTFNGKGQLLSTEQMAQNGEKTVIRNSAFHPLFSQSPTLSESLDFGAGDNDSTANKLYSDFTYDEWGNIASATQPLTESQRNNPGLKQKYTTSYSYEPNFRFISGKSWYQNENDAAPSSESYTYTAQGRVNSFTNPLGEVSSYTYENAPDGSGKLHRITETKTSAGQLVAKTVTVLGAETGYAYPTEQQQYFNVNQPNEQAVRKTIRYDMASGRVLEERDGNDRVTSYQYDALGRTQKVTYPNTTNDLGVIYSEVDEINYYNNTGHHEFDAENAGTSTLKVDTVKTITQVSTGANIKTYRNTLYNGFGLALMEEQWDEYSGKWTHSEYHYDNYGRPIYAADPAGNITTVGYDAWGRQNRAVDPFGNIYVSDSNLKQRHSISYLIDVRTNEKLNYVEEYNDQWGNQTSKRTFKTWPQTSAPIGESYRYDLLGNVTAYTDPNQNLNNEGVTTSYRYDRLNRLISLKDALNQTSAYGYDGNGQIISSTIQAAGGSPQTINTKTYNELGLQTIKRDAASLNETQHYNNLGLVQQKTDRMGTVSDYRYDERSQLKSASYKGTVNGVAQTQEKRLIFGDGGPRYQTSQTYMNGGQSASRTLYIDSFGRARQKTERVGSHSSIIRTGYNILGQVTEVNDDYLAFNTQYKYNKLRLDQVQTNGNGVVNNSAAVNVQYQYTGSGQVASLTYPTLTDSSLLKTEYQYKKALGWVESVTNWKGSTVLSKSEYEYDNNGNITKSIETRKDQATETSSYTYDALNRLLTVTRADGSREAYTYDLRGNRLTLESKTSIEAAFAETTYGYDLLNTLTTLSQGGKTTHFTYYADGLRFKKVTGNSQTQYNYNLNGEVITEEKNSGQKANYVRGDRVLVKKDKTAGKDYYYLYNGHGDVVQIVDTSGKPVNTYSYDVWGNITNQTEGISNPFKYTGEIYDEETGLYYLRARYYDPSMGRFLNEDTVEGQITNPLSLNLYTYVGNNPLIYVDPSGNVWKWVGDGWKMVKSAAVAVANFMVVDDIRTIIDPNASTFDKSLAIAGFIPVGKFIKGGKIVVKLISKEGKVIERAVEKTVKNEKAIAKALGCNCFTAGTKVQTEDGEKPIEEIEVGDKVLAKSDETGDVAYKEVVGLFQKQADEIYNVHIGDEIIEATGEHPFWLDGKGWTFVRDLKGGDLLVSSDGSKLAIDKIEKEPREATVYNFEVADFNSYFVSNLGIWVHNCFTKISFQTDLFKRYEGHVFSADHIKDGIMKLGSDKKSIFSSITGKIGSVDSSKLKQGSNQMHTKINGYDVTLRFYVNDNGTIINVNAFMGTADRVIGNLVK</sequence>
<dbReference type="Pfam" id="PF15534">
    <property type="entry name" value="Ntox35"/>
    <property type="match status" value="1"/>
</dbReference>
<evidence type="ECO:0000259" key="3">
    <source>
        <dbReference type="SMART" id="SM00306"/>
    </source>
</evidence>
<dbReference type="InterPro" id="IPR050708">
    <property type="entry name" value="T6SS_VgrG/RHS"/>
</dbReference>
<dbReference type="InterPro" id="IPR029109">
    <property type="entry name" value="Ntox35"/>
</dbReference>
<dbReference type="InterPro" id="IPR056823">
    <property type="entry name" value="TEN-like_YD-shell"/>
</dbReference>
<protein>
    <recommendedName>
        <fullName evidence="3">Hint domain-containing protein</fullName>
    </recommendedName>
</protein>
<feature type="compositionally biased region" description="Polar residues" evidence="2">
    <location>
        <begin position="37"/>
        <end position="49"/>
    </location>
</feature>
<evidence type="ECO:0000256" key="2">
    <source>
        <dbReference type="SAM" id="MobiDB-lite"/>
    </source>
</evidence>
<name>A0A2Z2KP46_9BACL</name>
<proteinExistence type="predicted"/>
<dbReference type="InterPro" id="IPR006141">
    <property type="entry name" value="Intein_N"/>
</dbReference>
<dbReference type="OrthoDB" id="41445at2"/>
<dbReference type="SUPFAM" id="SSF51294">
    <property type="entry name" value="Hedgehog/intein (Hint) domain"/>
    <property type="match status" value="1"/>
</dbReference>
<dbReference type="Gene3D" id="2.170.16.10">
    <property type="entry name" value="Hedgehog/Intein (Hint) domain"/>
    <property type="match status" value="1"/>
</dbReference>
<evidence type="ECO:0000313" key="5">
    <source>
        <dbReference type="Proteomes" id="UP000249890"/>
    </source>
</evidence>
<evidence type="ECO:0000313" key="4">
    <source>
        <dbReference type="EMBL" id="ASA23042.1"/>
    </source>
</evidence>
<dbReference type="Proteomes" id="UP000249890">
    <property type="component" value="Chromosome"/>
</dbReference>
<dbReference type="Gene3D" id="2.180.10.10">
    <property type="entry name" value="RHS repeat-associated core"/>
    <property type="match status" value="1"/>
</dbReference>
<dbReference type="Pfam" id="PF07591">
    <property type="entry name" value="PT-HINT"/>
    <property type="match status" value="1"/>
</dbReference>
<keyword evidence="1" id="KW-0677">Repeat</keyword>
<dbReference type="InterPro" id="IPR003587">
    <property type="entry name" value="Hint_dom_N"/>
</dbReference>
<dbReference type="NCBIfam" id="TIGR03696">
    <property type="entry name" value="Rhs_assc_core"/>
    <property type="match status" value="1"/>
</dbReference>
<dbReference type="NCBIfam" id="TIGR01443">
    <property type="entry name" value="intein_Cterm"/>
    <property type="match status" value="1"/>
</dbReference>
<evidence type="ECO:0000256" key="1">
    <source>
        <dbReference type="ARBA" id="ARBA00022737"/>
    </source>
</evidence>
<dbReference type="GO" id="GO:0016539">
    <property type="term" value="P:intein-mediated protein splicing"/>
    <property type="evidence" value="ECO:0007669"/>
    <property type="project" value="InterPro"/>
</dbReference>
<gene>
    <name evidence="4" type="ORF">B9T62_20855</name>
</gene>
<dbReference type="CDD" id="cd00081">
    <property type="entry name" value="Hint"/>
    <property type="match status" value="1"/>
</dbReference>
<dbReference type="InterPro" id="IPR022385">
    <property type="entry name" value="Rhs_assc_core"/>
</dbReference>
<feature type="domain" description="Hint" evidence="3">
    <location>
        <begin position="1742"/>
        <end position="1836"/>
    </location>
</feature>
<dbReference type="InterPro" id="IPR036844">
    <property type="entry name" value="Hint_dom_sf"/>
</dbReference>
<dbReference type="Pfam" id="PF25023">
    <property type="entry name" value="TEN_YD-shell"/>
    <property type="match status" value="2"/>
</dbReference>
<dbReference type="PANTHER" id="PTHR32305:SF15">
    <property type="entry name" value="PROTEIN RHSA-RELATED"/>
    <property type="match status" value="1"/>
</dbReference>
<dbReference type="PANTHER" id="PTHR32305">
    <property type="match status" value="1"/>
</dbReference>
<dbReference type="NCBIfam" id="TIGR01643">
    <property type="entry name" value="YD_repeat_2x"/>
    <property type="match status" value="3"/>
</dbReference>
<dbReference type="SMART" id="SM00306">
    <property type="entry name" value="HintN"/>
    <property type="match status" value="1"/>
</dbReference>
<organism evidence="4 5">
    <name type="scientific">Paenibacillus donghaensis</name>
    <dbReference type="NCBI Taxonomy" id="414771"/>
    <lineage>
        <taxon>Bacteria</taxon>
        <taxon>Bacillati</taxon>
        <taxon>Bacillota</taxon>
        <taxon>Bacilli</taxon>
        <taxon>Bacillales</taxon>
        <taxon>Paenibacillaceae</taxon>
        <taxon>Paenibacillus</taxon>
    </lineage>
</organism>